<evidence type="ECO:0000313" key="2">
    <source>
        <dbReference type="Proteomes" id="UP000564496"/>
    </source>
</evidence>
<accession>A0A7Z0IVN1</accession>
<sequence length="264" mass="27563">MTAHQGDLENCSLTGELTWVDRAASGVFAGTASMALGAGLDPATASAVALFVTPVATEALNAILSHHTKTQFAKAGAVLSIAADRRQVDPDQLADLADNPSKEFLVATALRAGANSTMPAKVVALGKVLAEGLSNDDAKVDTATMLALAFGDLEVAHIRVLDYLAGEAGPHGPKRAVSVVDFLEANPGYGSSISAIVATLERHGIIRTDGEPLKNLAWRVTHMDHAQLPYRYGVTVFGHELLARLREAVDGPAAVQPLAAEDEQ</sequence>
<dbReference type="AlphaFoldDB" id="A0A7Z0IVN1"/>
<protein>
    <submittedName>
        <fullName evidence="1">Uncharacterized protein</fullName>
    </submittedName>
</protein>
<name>A0A7Z0IVN1_9ACTN</name>
<comment type="caution">
    <text evidence="1">The sequence shown here is derived from an EMBL/GenBank/DDBJ whole genome shotgun (WGS) entry which is preliminary data.</text>
</comment>
<reference evidence="1 2" key="1">
    <citation type="submission" date="2020-07" db="EMBL/GenBank/DDBJ databases">
        <title>Sequencing the genomes of 1000 actinobacteria strains.</title>
        <authorList>
            <person name="Klenk H.-P."/>
        </authorList>
    </citation>
    <scope>NUCLEOTIDE SEQUENCE [LARGE SCALE GENOMIC DNA]</scope>
    <source>
        <strain evidence="1 2">DSM 26487</strain>
    </source>
</reference>
<keyword evidence="2" id="KW-1185">Reference proteome</keyword>
<dbReference type="EMBL" id="JACBZR010000002">
    <property type="protein sequence ID" value="NYI81261.1"/>
    <property type="molecule type" value="Genomic_DNA"/>
</dbReference>
<dbReference type="Proteomes" id="UP000564496">
    <property type="component" value="Unassembled WGS sequence"/>
</dbReference>
<proteinExistence type="predicted"/>
<evidence type="ECO:0000313" key="1">
    <source>
        <dbReference type="EMBL" id="NYI81261.1"/>
    </source>
</evidence>
<gene>
    <name evidence="1" type="ORF">BJ988_005969</name>
</gene>
<organism evidence="1 2">
    <name type="scientific">Nocardioides panzhihuensis</name>
    <dbReference type="NCBI Taxonomy" id="860243"/>
    <lineage>
        <taxon>Bacteria</taxon>
        <taxon>Bacillati</taxon>
        <taxon>Actinomycetota</taxon>
        <taxon>Actinomycetes</taxon>
        <taxon>Propionibacteriales</taxon>
        <taxon>Nocardioidaceae</taxon>
        <taxon>Nocardioides</taxon>
    </lineage>
</organism>
<dbReference type="RefSeq" id="WP_179661828.1">
    <property type="nucleotide sequence ID" value="NZ_JACBZR010000002.1"/>
</dbReference>